<feature type="signal peptide" evidence="2">
    <location>
        <begin position="1"/>
        <end position="18"/>
    </location>
</feature>
<protein>
    <submittedName>
        <fullName evidence="3">Uncharacterized protein</fullName>
    </submittedName>
</protein>
<feature type="chain" id="PRO_5012697869" evidence="2">
    <location>
        <begin position="19"/>
        <end position="153"/>
    </location>
</feature>
<feature type="region of interest" description="Disordered" evidence="1">
    <location>
        <begin position="69"/>
        <end position="99"/>
    </location>
</feature>
<dbReference type="EMBL" id="NWSH01001630">
    <property type="protein sequence ID" value="PCG70646.1"/>
    <property type="molecule type" value="Genomic_DNA"/>
</dbReference>
<comment type="caution">
    <text evidence="3">The sequence shown here is derived from an EMBL/GenBank/DDBJ whole genome shotgun (WGS) entry which is preliminary data.</text>
</comment>
<evidence type="ECO:0000313" key="3">
    <source>
        <dbReference type="EMBL" id="PCG70646.1"/>
    </source>
</evidence>
<name>A0A2A4JFV0_HELVI</name>
<accession>A0A2A4JFV0</accession>
<feature type="compositionally biased region" description="Polar residues" evidence="1">
    <location>
        <begin position="72"/>
        <end position="95"/>
    </location>
</feature>
<gene>
    <name evidence="3" type="ORF">B5V51_2737</name>
</gene>
<keyword evidence="2" id="KW-0732">Signal</keyword>
<organism evidence="3">
    <name type="scientific">Heliothis virescens</name>
    <name type="common">Tobacco budworm moth</name>
    <dbReference type="NCBI Taxonomy" id="7102"/>
    <lineage>
        <taxon>Eukaryota</taxon>
        <taxon>Metazoa</taxon>
        <taxon>Ecdysozoa</taxon>
        <taxon>Arthropoda</taxon>
        <taxon>Hexapoda</taxon>
        <taxon>Insecta</taxon>
        <taxon>Pterygota</taxon>
        <taxon>Neoptera</taxon>
        <taxon>Endopterygota</taxon>
        <taxon>Lepidoptera</taxon>
        <taxon>Glossata</taxon>
        <taxon>Ditrysia</taxon>
        <taxon>Noctuoidea</taxon>
        <taxon>Noctuidae</taxon>
        <taxon>Heliothinae</taxon>
        <taxon>Heliothis</taxon>
    </lineage>
</organism>
<dbReference type="AlphaFoldDB" id="A0A2A4JFV0"/>
<feature type="region of interest" description="Disordered" evidence="1">
    <location>
        <begin position="134"/>
        <end position="153"/>
    </location>
</feature>
<proteinExistence type="predicted"/>
<sequence length="153" mass="15782">MGKILMLVLIATAVVAIAKRDVRSPGGSGWQSSRGFGGGVSSGYRRSSGGWSASSSGLGLTASNGGWRETSPFGSSARSLSSNVNANRNPSNSVWSQSGYGSNGGYGANSFRAYPGSNEGFVDSAVVESLDYTNWNEPGPGSRSSNGWQNNGW</sequence>
<reference evidence="3" key="1">
    <citation type="submission" date="2017-09" db="EMBL/GenBank/DDBJ databases">
        <title>Contemporary evolution of a Lepidopteran species, Heliothis virescens, in response to modern agricultural practices.</title>
        <authorList>
            <person name="Fritz M.L."/>
            <person name="Deyonke A.M."/>
            <person name="Papanicolaou A."/>
            <person name="Micinski S."/>
            <person name="Westbrook J."/>
            <person name="Gould F."/>
        </authorList>
    </citation>
    <scope>NUCLEOTIDE SEQUENCE [LARGE SCALE GENOMIC DNA]</scope>
    <source>
        <strain evidence="3">HvINT-</strain>
        <tissue evidence="3">Whole body</tissue>
    </source>
</reference>
<evidence type="ECO:0000256" key="1">
    <source>
        <dbReference type="SAM" id="MobiDB-lite"/>
    </source>
</evidence>
<evidence type="ECO:0000256" key="2">
    <source>
        <dbReference type="SAM" id="SignalP"/>
    </source>
</evidence>